<evidence type="ECO:0000313" key="2">
    <source>
        <dbReference type="EMBL" id="MPM00926.1"/>
    </source>
</evidence>
<dbReference type="InterPro" id="IPR051675">
    <property type="entry name" value="Endo/Exo/Phosphatase_dom_1"/>
</dbReference>
<dbReference type="Gene3D" id="1.10.150.280">
    <property type="entry name" value="AF1531-like domain"/>
    <property type="match status" value="2"/>
</dbReference>
<dbReference type="SUPFAM" id="SSF47781">
    <property type="entry name" value="RuvA domain 2-like"/>
    <property type="match status" value="3"/>
</dbReference>
<dbReference type="PANTHER" id="PTHR21180">
    <property type="entry name" value="ENDONUCLEASE/EXONUCLEASE/PHOSPHATASE FAMILY DOMAIN-CONTAINING PROTEIN 1"/>
    <property type="match status" value="1"/>
</dbReference>
<keyword evidence="1" id="KW-0812">Transmembrane</keyword>
<organism evidence="2">
    <name type="scientific">bioreactor metagenome</name>
    <dbReference type="NCBI Taxonomy" id="1076179"/>
    <lineage>
        <taxon>unclassified sequences</taxon>
        <taxon>metagenomes</taxon>
        <taxon>ecological metagenomes</taxon>
    </lineage>
</organism>
<reference evidence="2" key="1">
    <citation type="submission" date="2019-08" db="EMBL/GenBank/DDBJ databases">
        <authorList>
            <person name="Kucharzyk K."/>
            <person name="Murdoch R.W."/>
            <person name="Higgins S."/>
            <person name="Loffler F."/>
        </authorList>
    </citation>
    <scope>NUCLEOTIDE SEQUENCE</scope>
</reference>
<dbReference type="GO" id="GO:0015628">
    <property type="term" value="P:protein secretion by the type II secretion system"/>
    <property type="evidence" value="ECO:0007669"/>
    <property type="project" value="TreeGrafter"/>
</dbReference>
<sequence>MLKKSKQGIFLLLGIGLGVIIMLVILIFENSRTPIPISEKEILRAKKEKIVFEKNKSEVSKGERNTYHFKPFNPNTITKEELLSFGLSQKQASNFVNYTNAGGRFRTKQDLKKLYCMTEDLYNQISPYVLIETVSPKSYSSNSNTYSPNKFTSKEQLIFDLNQADTIDLQALRGIGASYSRRIFKYGQKLGGYVRIEQLKEVYGMTDTLYEAIIPYLKINNPNPKKVNLNNSTIKQLSSHPYIDFYLAKAIVKLRSDLKSFKSIEEIKQIHLLDQETYNKLLPYLEL</sequence>
<dbReference type="GO" id="GO:0015627">
    <property type="term" value="C:type II protein secretion system complex"/>
    <property type="evidence" value="ECO:0007669"/>
    <property type="project" value="TreeGrafter"/>
</dbReference>
<accession>A0A644WAT8</accession>
<keyword evidence="1" id="KW-0472">Membrane</keyword>
<keyword evidence="1" id="KW-1133">Transmembrane helix</keyword>
<name>A0A644WAT8_9ZZZZ</name>
<dbReference type="Pfam" id="PF12836">
    <property type="entry name" value="HHH_3"/>
    <property type="match status" value="3"/>
</dbReference>
<dbReference type="InterPro" id="IPR010994">
    <property type="entry name" value="RuvA_2-like"/>
</dbReference>
<comment type="caution">
    <text evidence="2">The sequence shown here is derived from an EMBL/GenBank/DDBJ whole genome shotgun (WGS) entry which is preliminary data.</text>
</comment>
<dbReference type="EMBL" id="VSSQ01000761">
    <property type="protein sequence ID" value="MPM00926.1"/>
    <property type="molecule type" value="Genomic_DNA"/>
</dbReference>
<dbReference type="AlphaFoldDB" id="A0A644WAT8"/>
<feature type="transmembrane region" description="Helical" evidence="1">
    <location>
        <begin position="9"/>
        <end position="28"/>
    </location>
</feature>
<evidence type="ECO:0000256" key="1">
    <source>
        <dbReference type="SAM" id="Phobius"/>
    </source>
</evidence>
<proteinExistence type="predicted"/>
<protein>
    <submittedName>
        <fullName evidence="2">Uncharacterized protein</fullName>
    </submittedName>
</protein>
<gene>
    <name evidence="2" type="ORF">SDC9_47160</name>
</gene>
<dbReference type="PANTHER" id="PTHR21180:SF32">
    <property type="entry name" value="ENDONUCLEASE_EXONUCLEASE_PHOSPHATASE FAMILY DOMAIN-CONTAINING PROTEIN 1"/>
    <property type="match status" value="1"/>
</dbReference>